<comment type="caution">
    <text evidence="1">The sequence shown here is derived from an EMBL/GenBank/DDBJ whole genome shotgun (WGS) entry which is preliminary data.</text>
</comment>
<dbReference type="EMBL" id="CM037162">
    <property type="protein sequence ID" value="KAH7863403.1"/>
    <property type="molecule type" value="Genomic_DNA"/>
</dbReference>
<name>A0ACB7ZD94_9ERIC</name>
<accession>A0ACB7ZD94</accession>
<proteinExistence type="predicted"/>
<evidence type="ECO:0000313" key="2">
    <source>
        <dbReference type="Proteomes" id="UP000828048"/>
    </source>
</evidence>
<protein>
    <submittedName>
        <fullName evidence="1">Uncharacterized protein</fullName>
    </submittedName>
</protein>
<sequence length="142" mass="16409">MCNISRVFWAFGPAIGAFKHCRPVLSVDGTFLTGKYKGVMLIAVTQDAENECVPIALAIMEKEDTENWGWFLNCIRYFVTMRKYLCLISDWAPGLMSYMPTDLLWRPPYVYHCYCVCHIGTNFMRRYNKKVGIQVKVTAMEV</sequence>
<dbReference type="Proteomes" id="UP000828048">
    <property type="component" value="Chromosome 12"/>
</dbReference>
<reference evidence="1 2" key="1">
    <citation type="journal article" date="2021" name="Hortic Res">
        <title>High-quality reference genome and annotation aids understanding of berry development for evergreen blueberry (Vaccinium darrowii).</title>
        <authorList>
            <person name="Yu J."/>
            <person name="Hulse-Kemp A.M."/>
            <person name="Babiker E."/>
            <person name="Staton M."/>
        </authorList>
    </citation>
    <scope>NUCLEOTIDE SEQUENCE [LARGE SCALE GENOMIC DNA]</scope>
    <source>
        <strain evidence="2">cv. NJ 8807/NJ 8810</strain>
        <tissue evidence="1">Young leaf</tissue>
    </source>
</reference>
<keyword evidence="2" id="KW-1185">Reference proteome</keyword>
<gene>
    <name evidence="1" type="ORF">Vadar_017057</name>
</gene>
<evidence type="ECO:0000313" key="1">
    <source>
        <dbReference type="EMBL" id="KAH7863403.1"/>
    </source>
</evidence>
<organism evidence="1 2">
    <name type="scientific">Vaccinium darrowii</name>
    <dbReference type="NCBI Taxonomy" id="229202"/>
    <lineage>
        <taxon>Eukaryota</taxon>
        <taxon>Viridiplantae</taxon>
        <taxon>Streptophyta</taxon>
        <taxon>Embryophyta</taxon>
        <taxon>Tracheophyta</taxon>
        <taxon>Spermatophyta</taxon>
        <taxon>Magnoliopsida</taxon>
        <taxon>eudicotyledons</taxon>
        <taxon>Gunneridae</taxon>
        <taxon>Pentapetalae</taxon>
        <taxon>asterids</taxon>
        <taxon>Ericales</taxon>
        <taxon>Ericaceae</taxon>
        <taxon>Vaccinioideae</taxon>
        <taxon>Vaccinieae</taxon>
        <taxon>Vaccinium</taxon>
    </lineage>
</organism>